<name>A0A2H9QSR2_HUBC1</name>
<dbReference type="EMBL" id="PFUW01000009">
    <property type="protein sequence ID" value="PJB04345.1"/>
    <property type="molecule type" value="Genomic_DNA"/>
</dbReference>
<gene>
    <name evidence="3" type="ORF">CO124_00415</name>
</gene>
<proteinExistence type="predicted"/>
<feature type="transmembrane region" description="Helical" evidence="2">
    <location>
        <begin position="67"/>
        <end position="90"/>
    </location>
</feature>
<accession>A0A2H9QSR2</accession>
<evidence type="ECO:0000256" key="2">
    <source>
        <dbReference type="SAM" id="Phobius"/>
    </source>
</evidence>
<comment type="caution">
    <text evidence="3">The sequence shown here is derived from an EMBL/GenBank/DDBJ whole genome shotgun (WGS) entry which is preliminary data.</text>
</comment>
<dbReference type="Proteomes" id="UP000228888">
    <property type="component" value="Unassembled WGS sequence"/>
</dbReference>
<keyword evidence="2" id="KW-0812">Transmembrane</keyword>
<evidence type="ECO:0000256" key="1">
    <source>
        <dbReference type="SAM" id="MobiDB-lite"/>
    </source>
</evidence>
<evidence type="ECO:0000313" key="4">
    <source>
        <dbReference type="Proteomes" id="UP000228888"/>
    </source>
</evidence>
<protein>
    <submittedName>
        <fullName evidence="3">Uncharacterized protein</fullName>
    </submittedName>
</protein>
<feature type="region of interest" description="Disordered" evidence="1">
    <location>
        <begin position="133"/>
        <end position="158"/>
    </location>
</feature>
<reference evidence="4" key="1">
    <citation type="submission" date="2017-09" db="EMBL/GenBank/DDBJ databases">
        <title>Depth-based differentiation of microbial function through sediment-hosted aquifers and enrichment of novel symbionts in the deep terrestrial subsurface.</title>
        <authorList>
            <person name="Probst A.J."/>
            <person name="Ladd B."/>
            <person name="Jarett J.K."/>
            <person name="Geller-Mcgrath D.E."/>
            <person name="Sieber C.M.K."/>
            <person name="Emerson J.B."/>
            <person name="Anantharaman K."/>
            <person name="Thomas B.C."/>
            <person name="Malmstrom R."/>
            <person name="Stieglmeier M."/>
            <person name="Klingl A."/>
            <person name="Woyke T."/>
            <person name="Ryan C.M."/>
            <person name="Banfield J.F."/>
        </authorList>
    </citation>
    <scope>NUCLEOTIDE SEQUENCE [LARGE SCALE GENOMIC DNA]</scope>
</reference>
<evidence type="ECO:0000313" key="3">
    <source>
        <dbReference type="EMBL" id="PJB04345.1"/>
    </source>
</evidence>
<keyword evidence="2" id="KW-1133">Transmembrane helix</keyword>
<keyword evidence="2" id="KW-0472">Membrane</keyword>
<sequence>MVYRKAKQKVRRAHSRSKTLFGGDFLKNPYFVGIVAGAVKNALAGKKIIDVENIKSRISKMDGTNPLILLSAGILAKNPLITAIGLFGIVDPPDDAEKKEEYIGYSNVGETQENAEYSNVGETQENAEYSNVGETQENAEYSNAGETQENAEYSNIGETQEITKKRFAY</sequence>
<organism evidence="3 4">
    <name type="scientific">Huberarchaeum crystalense</name>
    <dbReference type="NCBI Taxonomy" id="2014257"/>
    <lineage>
        <taxon>Archaea</taxon>
        <taxon>Candidatus Huberarchaeota</taxon>
        <taxon>Candidatus Huberarchaeia</taxon>
        <taxon>Candidatus Huberarchaeales</taxon>
        <taxon>Candidatus Huberarchaeaceae</taxon>
        <taxon>Candidatus Huberarchaeum</taxon>
    </lineage>
</organism>
<dbReference type="AlphaFoldDB" id="A0A2H9QSR2"/>